<dbReference type="InterPro" id="IPR050351">
    <property type="entry name" value="BphY/WalK/GraS-like"/>
</dbReference>
<dbReference type="FunFam" id="3.30.565.10:FF:000006">
    <property type="entry name" value="Sensor histidine kinase WalK"/>
    <property type="match status" value="1"/>
</dbReference>
<dbReference type="PROSITE" id="PS50109">
    <property type="entry name" value="HIS_KIN"/>
    <property type="match status" value="1"/>
</dbReference>
<evidence type="ECO:0000259" key="16">
    <source>
        <dbReference type="PROSITE" id="PS50112"/>
    </source>
</evidence>
<dbReference type="CDD" id="cd06225">
    <property type="entry name" value="HAMP"/>
    <property type="match status" value="1"/>
</dbReference>
<dbReference type="Gene3D" id="1.10.287.130">
    <property type="match status" value="1"/>
</dbReference>
<keyword evidence="8" id="KW-0547">Nucleotide-binding</keyword>
<dbReference type="SMART" id="SM00387">
    <property type="entry name" value="HATPase_c"/>
    <property type="match status" value="1"/>
</dbReference>
<dbReference type="SMART" id="SM00388">
    <property type="entry name" value="HisKA"/>
    <property type="match status" value="1"/>
</dbReference>
<comment type="catalytic activity">
    <reaction evidence="1">
        <text>ATP + protein L-histidine = ADP + protein N-phospho-L-histidine.</text>
        <dbReference type="EC" id="2.7.13.3"/>
    </reaction>
</comment>
<dbReference type="InterPro" id="IPR057640">
    <property type="entry name" value="Cache_WalK"/>
</dbReference>
<keyword evidence="10" id="KW-0067">ATP-binding</keyword>
<dbReference type="Pfam" id="PF00672">
    <property type="entry name" value="HAMP"/>
    <property type="match status" value="1"/>
</dbReference>
<keyword evidence="5" id="KW-0597">Phosphoprotein</keyword>
<evidence type="ECO:0000313" key="19">
    <source>
        <dbReference type="EMBL" id="KYG29623.1"/>
    </source>
</evidence>
<dbReference type="PROSITE" id="PS50885">
    <property type="entry name" value="HAMP"/>
    <property type="match status" value="1"/>
</dbReference>
<evidence type="ECO:0000256" key="6">
    <source>
        <dbReference type="ARBA" id="ARBA00022679"/>
    </source>
</evidence>
<evidence type="ECO:0000256" key="4">
    <source>
        <dbReference type="ARBA" id="ARBA00022475"/>
    </source>
</evidence>
<evidence type="ECO:0000256" key="8">
    <source>
        <dbReference type="ARBA" id="ARBA00022741"/>
    </source>
</evidence>
<evidence type="ECO:0000256" key="12">
    <source>
        <dbReference type="ARBA" id="ARBA00023012"/>
    </source>
</evidence>
<keyword evidence="20" id="KW-1185">Reference proteome</keyword>
<dbReference type="GO" id="GO:0000155">
    <property type="term" value="F:phosphorelay sensor kinase activity"/>
    <property type="evidence" value="ECO:0007669"/>
    <property type="project" value="InterPro"/>
</dbReference>
<dbReference type="CDD" id="cd00075">
    <property type="entry name" value="HATPase"/>
    <property type="match status" value="1"/>
</dbReference>
<evidence type="ECO:0000256" key="13">
    <source>
        <dbReference type="ARBA" id="ARBA00023136"/>
    </source>
</evidence>
<sequence length="609" mass="68601">MKQKVGFFKSIQFKLIIIYVLLILIAMQIMGVYFTKQLEDQLRSSHFDALTEQARFLSYNLGQIMTEGDSDSIGSEIDSVLRDIFTTEDAEVMVVNANQVVLATSDISKRHLVGQQSGEVLVKRALVGSTSGENLLRDPKTGDRVQVMTAPIQEPGIANGATIGAIYIEASIENIYDQMQQINTILLTGTFIALGITVILMIMLTRTITAPIIDMRKQTLRMGHGDFSRKVQVYSHDEIGQLATSFNDLTSKLHEATTTRDREQKKLSSVLGHMTDGVIATDEFGVVILMNKRAEELLGKATYEVIRKPITEVLQLTDSYEVNDLFDHDESLKLDFSDEKKDYMLQANFSVIQEDDGPINGIITVLHDVTEQEQIEQERREFVANVSHELRTPLTTMKSYLEALEDGAIDDKELAPRFLNVTQNETERMIRLVNDLLQLSKIDSRDYQLSLSTVDFSMYLHEVIDRFDMIASKRNIHFIREISAQLAYVKIDRDKLTQVLDNIISNAMKYSPDGGNVTIRMEQLGQNVHVSIADQGMGIPRESQSKIFDRFYRVDKARARSIGGTGLGLAIAKELVQAHQGEIWVESMYGKGTTIFFTLPFTTIKEGSR</sequence>
<dbReference type="EMBL" id="LTAO01000023">
    <property type="protein sequence ID" value="KYG29623.1"/>
    <property type="molecule type" value="Genomic_DNA"/>
</dbReference>
<gene>
    <name evidence="19" type="ORF">AZF04_08905</name>
</gene>
<keyword evidence="12" id="KW-0902">Two-component regulatory system</keyword>
<evidence type="ECO:0000256" key="1">
    <source>
        <dbReference type="ARBA" id="ARBA00000085"/>
    </source>
</evidence>
<dbReference type="SUPFAM" id="SSF55874">
    <property type="entry name" value="ATPase domain of HSP90 chaperone/DNA topoisomerase II/histidine kinase"/>
    <property type="match status" value="1"/>
</dbReference>
<keyword evidence="7 14" id="KW-0812">Transmembrane</keyword>
<dbReference type="InterPro" id="IPR036097">
    <property type="entry name" value="HisK_dim/P_sf"/>
</dbReference>
<dbReference type="InterPro" id="IPR036890">
    <property type="entry name" value="HATPase_C_sf"/>
</dbReference>
<evidence type="ECO:0000256" key="14">
    <source>
        <dbReference type="SAM" id="Phobius"/>
    </source>
</evidence>
<dbReference type="InterPro" id="IPR005467">
    <property type="entry name" value="His_kinase_dom"/>
</dbReference>
<dbReference type="Pfam" id="PF00989">
    <property type="entry name" value="PAS"/>
    <property type="match status" value="1"/>
</dbReference>
<evidence type="ECO:0000256" key="2">
    <source>
        <dbReference type="ARBA" id="ARBA00004651"/>
    </source>
</evidence>
<dbReference type="AlphaFoldDB" id="A0A161Q258"/>
<dbReference type="Gene3D" id="3.30.450.20">
    <property type="entry name" value="PAS domain"/>
    <property type="match status" value="2"/>
</dbReference>
<dbReference type="SMART" id="SM00091">
    <property type="entry name" value="PAS"/>
    <property type="match status" value="1"/>
</dbReference>
<dbReference type="InterPro" id="IPR003660">
    <property type="entry name" value="HAMP_dom"/>
</dbReference>
<dbReference type="InterPro" id="IPR003594">
    <property type="entry name" value="HATPase_dom"/>
</dbReference>
<organism evidence="19 20">
    <name type="scientific">Alkalihalobacillus trypoxylicola</name>
    <dbReference type="NCBI Taxonomy" id="519424"/>
    <lineage>
        <taxon>Bacteria</taxon>
        <taxon>Bacillati</taxon>
        <taxon>Bacillota</taxon>
        <taxon>Bacilli</taxon>
        <taxon>Bacillales</taxon>
        <taxon>Bacillaceae</taxon>
        <taxon>Alkalihalobacillus</taxon>
    </lineage>
</organism>
<dbReference type="FunFam" id="1.10.287.130:FF:000001">
    <property type="entry name" value="Two-component sensor histidine kinase"/>
    <property type="match status" value="1"/>
</dbReference>
<evidence type="ECO:0000256" key="3">
    <source>
        <dbReference type="ARBA" id="ARBA00012438"/>
    </source>
</evidence>
<feature type="domain" description="HAMP" evidence="18">
    <location>
        <begin position="206"/>
        <end position="258"/>
    </location>
</feature>
<dbReference type="RefSeq" id="WP_061949418.1">
    <property type="nucleotide sequence ID" value="NZ_LTAO01000023.1"/>
</dbReference>
<dbReference type="Pfam" id="PF00512">
    <property type="entry name" value="HisKA"/>
    <property type="match status" value="1"/>
</dbReference>
<dbReference type="Gene3D" id="3.30.565.10">
    <property type="entry name" value="Histidine kinase-like ATPase, C-terminal domain"/>
    <property type="match status" value="1"/>
</dbReference>
<dbReference type="PANTHER" id="PTHR45453">
    <property type="entry name" value="PHOSPHATE REGULON SENSOR PROTEIN PHOR"/>
    <property type="match status" value="1"/>
</dbReference>
<dbReference type="Gene3D" id="1.10.8.500">
    <property type="entry name" value="HAMP domain in histidine kinase"/>
    <property type="match status" value="1"/>
</dbReference>
<dbReference type="InterPro" id="IPR035965">
    <property type="entry name" value="PAS-like_dom_sf"/>
</dbReference>
<keyword evidence="11 14" id="KW-1133">Transmembrane helix</keyword>
<dbReference type="InterPro" id="IPR000014">
    <property type="entry name" value="PAS"/>
</dbReference>
<dbReference type="NCBIfam" id="TIGR00229">
    <property type="entry name" value="sensory_box"/>
    <property type="match status" value="1"/>
</dbReference>
<reference evidence="19" key="1">
    <citation type="submission" date="2016-02" db="EMBL/GenBank/DDBJ databases">
        <title>Genome sequence of Bacillus trypoxylicola KCTC 13244(T).</title>
        <authorList>
            <person name="Jeong H."/>
            <person name="Park S.-H."/>
            <person name="Choi S.-K."/>
        </authorList>
    </citation>
    <scope>NUCLEOTIDE SEQUENCE [LARGE SCALE GENOMIC DNA]</scope>
    <source>
        <strain evidence="19">KCTC 13244</strain>
    </source>
</reference>
<evidence type="ECO:0000256" key="11">
    <source>
        <dbReference type="ARBA" id="ARBA00022989"/>
    </source>
</evidence>
<evidence type="ECO:0000313" key="20">
    <source>
        <dbReference type="Proteomes" id="UP000075806"/>
    </source>
</evidence>
<dbReference type="CDD" id="cd00082">
    <property type="entry name" value="HisKA"/>
    <property type="match status" value="1"/>
</dbReference>
<dbReference type="SMART" id="SM00304">
    <property type="entry name" value="HAMP"/>
    <property type="match status" value="1"/>
</dbReference>
<dbReference type="GO" id="GO:0004721">
    <property type="term" value="F:phosphoprotein phosphatase activity"/>
    <property type="evidence" value="ECO:0007669"/>
    <property type="project" value="TreeGrafter"/>
</dbReference>
<dbReference type="GO" id="GO:0006355">
    <property type="term" value="P:regulation of DNA-templated transcription"/>
    <property type="evidence" value="ECO:0007669"/>
    <property type="project" value="InterPro"/>
</dbReference>
<dbReference type="PRINTS" id="PR00344">
    <property type="entry name" value="BCTRLSENSOR"/>
</dbReference>
<evidence type="ECO:0000259" key="18">
    <source>
        <dbReference type="PROSITE" id="PS50885"/>
    </source>
</evidence>
<dbReference type="Pfam" id="PF02518">
    <property type="entry name" value="HATPase_c"/>
    <property type="match status" value="1"/>
</dbReference>
<feature type="transmembrane region" description="Helical" evidence="14">
    <location>
        <begin position="185"/>
        <end position="204"/>
    </location>
</feature>
<keyword evidence="9 19" id="KW-0418">Kinase</keyword>
<comment type="subcellular location">
    <subcellularLocation>
        <location evidence="2">Cell membrane</location>
        <topology evidence="2">Multi-pass membrane protein</topology>
    </subcellularLocation>
</comment>
<dbReference type="SUPFAM" id="SSF55785">
    <property type="entry name" value="PYP-like sensor domain (PAS domain)"/>
    <property type="match status" value="1"/>
</dbReference>
<dbReference type="NCBIfam" id="NF033092">
    <property type="entry name" value="HK_WalK"/>
    <property type="match status" value="1"/>
</dbReference>
<comment type="caution">
    <text evidence="19">The sequence shown here is derived from an EMBL/GenBank/DDBJ whole genome shotgun (WGS) entry which is preliminary data.</text>
</comment>
<evidence type="ECO:0000256" key="10">
    <source>
        <dbReference type="ARBA" id="ARBA00022840"/>
    </source>
</evidence>
<feature type="transmembrane region" description="Helical" evidence="14">
    <location>
        <begin position="16"/>
        <end position="35"/>
    </location>
</feature>
<dbReference type="GO" id="GO:0016036">
    <property type="term" value="P:cellular response to phosphate starvation"/>
    <property type="evidence" value="ECO:0007669"/>
    <property type="project" value="TreeGrafter"/>
</dbReference>
<keyword evidence="6" id="KW-0808">Transferase</keyword>
<dbReference type="PROSITE" id="PS50113">
    <property type="entry name" value="PAC"/>
    <property type="match status" value="1"/>
</dbReference>
<evidence type="ECO:0000256" key="5">
    <source>
        <dbReference type="ARBA" id="ARBA00022553"/>
    </source>
</evidence>
<dbReference type="InterPro" id="IPR049814">
    <property type="entry name" value="Resp_reg_WalK"/>
</dbReference>
<dbReference type="SUPFAM" id="SSF158472">
    <property type="entry name" value="HAMP domain-like"/>
    <property type="match status" value="1"/>
</dbReference>
<dbReference type="SUPFAM" id="SSF47384">
    <property type="entry name" value="Homodimeric domain of signal transducing histidine kinase"/>
    <property type="match status" value="1"/>
</dbReference>
<name>A0A161Q258_9BACI</name>
<evidence type="ECO:0000259" key="15">
    <source>
        <dbReference type="PROSITE" id="PS50109"/>
    </source>
</evidence>
<evidence type="ECO:0000256" key="7">
    <source>
        <dbReference type="ARBA" id="ARBA00022692"/>
    </source>
</evidence>
<dbReference type="GO" id="GO:0005886">
    <property type="term" value="C:plasma membrane"/>
    <property type="evidence" value="ECO:0007669"/>
    <property type="project" value="UniProtKB-SubCell"/>
</dbReference>
<dbReference type="EC" id="2.7.13.3" evidence="3"/>
<accession>A0A161Q258</accession>
<dbReference type="OrthoDB" id="9813151at2"/>
<proteinExistence type="predicted"/>
<feature type="domain" description="PAC" evidence="17">
    <location>
        <begin position="328"/>
        <end position="381"/>
    </location>
</feature>
<keyword evidence="13 14" id="KW-0472">Membrane</keyword>
<dbReference type="Proteomes" id="UP000075806">
    <property type="component" value="Unassembled WGS sequence"/>
</dbReference>
<dbReference type="InterPro" id="IPR000700">
    <property type="entry name" value="PAS-assoc_C"/>
</dbReference>
<keyword evidence="4" id="KW-1003">Cell membrane</keyword>
<dbReference type="InterPro" id="IPR004358">
    <property type="entry name" value="Sig_transdc_His_kin-like_C"/>
</dbReference>
<protein>
    <recommendedName>
        <fullName evidence="3">histidine kinase</fullName>
        <ecNumber evidence="3">2.7.13.3</ecNumber>
    </recommendedName>
</protein>
<evidence type="ECO:0000256" key="9">
    <source>
        <dbReference type="ARBA" id="ARBA00022777"/>
    </source>
</evidence>
<dbReference type="PANTHER" id="PTHR45453:SF1">
    <property type="entry name" value="PHOSPHATE REGULON SENSOR PROTEIN PHOR"/>
    <property type="match status" value="1"/>
</dbReference>
<feature type="domain" description="Histidine kinase" evidence="15">
    <location>
        <begin position="385"/>
        <end position="603"/>
    </location>
</feature>
<dbReference type="STRING" id="519424.AZF04_08905"/>
<dbReference type="InterPro" id="IPR003661">
    <property type="entry name" value="HisK_dim/P_dom"/>
</dbReference>
<feature type="domain" description="PAS" evidence="16">
    <location>
        <begin position="263"/>
        <end position="335"/>
    </location>
</feature>
<dbReference type="InterPro" id="IPR013767">
    <property type="entry name" value="PAS_fold"/>
</dbReference>
<dbReference type="CDD" id="cd00130">
    <property type="entry name" value="PAS"/>
    <property type="match status" value="1"/>
</dbReference>
<evidence type="ECO:0000259" key="17">
    <source>
        <dbReference type="PROSITE" id="PS50113"/>
    </source>
</evidence>
<dbReference type="GO" id="GO:0005524">
    <property type="term" value="F:ATP binding"/>
    <property type="evidence" value="ECO:0007669"/>
    <property type="project" value="UniProtKB-KW"/>
</dbReference>
<dbReference type="PROSITE" id="PS50112">
    <property type="entry name" value="PAS"/>
    <property type="match status" value="1"/>
</dbReference>
<dbReference type="Pfam" id="PF23846">
    <property type="entry name" value="Cache_WalK"/>
    <property type="match status" value="1"/>
</dbReference>